<keyword evidence="3" id="KW-1185">Reference proteome</keyword>
<sequence length="48" mass="5451">MNRILILVMWALVVAIPCQERGLQENEGVHRIVSRTEGLDSLGRPNHE</sequence>
<organism evidence="2 3">
    <name type="scientific">Populus alba x Populus x berolinensis</name>
    <dbReference type="NCBI Taxonomy" id="444605"/>
    <lineage>
        <taxon>Eukaryota</taxon>
        <taxon>Viridiplantae</taxon>
        <taxon>Streptophyta</taxon>
        <taxon>Embryophyta</taxon>
        <taxon>Tracheophyta</taxon>
        <taxon>Spermatophyta</taxon>
        <taxon>Magnoliopsida</taxon>
        <taxon>eudicotyledons</taxon>
        <taxon>Gunneridae</taxon>
        <taxon>Pentapetalae</taxon>
        <taxon>rosids</taxon>
        <taxon>fabids</taxon>
        <taxon>Malpighiales</taxon>
        <taxon>Salicaceae</taxon>
        <taxon>Saliceae</taxon>
        <taxon>Populus</taxon>
    </lineage>
</organism>
<comment type="caution">
    <text evidence="2">The sequence shown here is derived from an EMBL/GenBank/DDBJ whole genome shotgun (WGS) entry which is preliminary data.</text>
</comment>
<dbReference type="InterPro" id="IPR008511">
    <property type="entry name" value="ROH1-like"/>
</dbReference>
<gene>
    <name evidence="2" type="ORF">NC653_016285</name>
</gene>
<proteinExistence type="predicted"/>
<evidence type="ECO:0000313" key="2">
    <source>
        <dbReference type="EMBL" id="KAJ6993103.1"/>
    </source>
</evidence>
<keyword evidence="1" id="KW-0732">Signal</keyword>
<dbReference type="Pfam" id="PF05633">
    <property type="entry name" value="ROH1-like"/>
    <property type="match status" value="1"/>
</dbReference>
<feature type="signal peptide" evidence="1">
    <location>
        <begin position="1"/>
        <end position="15"/>
    </location>
</feature>
<evidence type="ECO:0000256" key="1">
    <source>
        <dbReference type="SAM" id="SignalP"/>
    </source>
</evidence>
<evidence type="ECO:0000313" key="3">
    <source>
        <dbReference type="Proteomes" id="UP001164929"/>
    </source>
</evidence>
<dbReference type="AlphaFoldDB" id="A0AAD6QMG3"/>
<dbReference type="EMBL" id="JAQIZT010000006">
    <property type="protein sequence ID" value="KAJ6993103.1"/>
    <property type="molecule type" value="Genomic_DNA"/>
</dbReference>
<accession>A0AAD6QMG3</accession>
<protein>
    <submittedName>
        <fullName evidence="2">Uncharacterized protein</fullName>
    </submittedName>
</protein>
<feature type="chain" id="PRO_5042025069" evidence="1">
    <location>
        <begin position="16"/>
        <end position="48"/>
    </location>
</feature>
<name>A0AAD6QMG3_9ROSI</name>
<reference evidence="2" key="1">
    <citation type="journal article" date="2023" name="Mol. Ecol. Resour.">
        <title>Chromosome-level genome assembly of a triploid poplar Populus alba 'Berolinensis'.</title>
        <authorList>
            <person name="Chen S."/>
            <person name="Yu Y."/>
            <person name="Wang X."/>
            <person name="Wang S."/>
            <person name="Zhang T."/>
            <person name="Zhou Y."/>
            <person name="He R."/>
            <person name="Meng N."/>
            <person name="Wang Y."/>
            <person name="Liu W."/>
            <person name="Liu Z."/>
            <person name="Liu J."/>
            <person name="Guo Q."/>
            <person name="Huang H."/>
            <person name="Sederoff R.R."/>
            <person name="Wang G."/>
            <person name="Qu G."/>
            <person name="Chen S."/>
        </authorList>
    </citation>
    <scope>NUCLEOTIDE SEQUENCE</scope>
    <source>
        <strain evidence="2">SC-2020</strain>
    </source>
</reference>
<dbReference type="Proteomes" id="UP001164929">
    <property type="component" value="Chromosome 6"/>
</dbReference>